<evidence type="ECO:0008006" key="4">
    <source>
        <dbReference type="Google" id="ProtNLM"/>
    </source>
</evidence>
<evidence type="ECO:0000256" key="1">
    <source>
        <dbReference type="SAM" id="SignalP"/>
    </source>
</evidence>
<proteinExistence type="predicted"/>
<keyword evidence="3" id="KW-1185">Reference proteome</keyword>
<sequence>MKEGMIASLMLCILLLLAPALKNQGIVAASGDGYQRFTDEKEENGSQLQDFVYPKFDNELSKNNNSNSDVKETQK</sequence>
<protein>
    <recommendedName>
        <fullName evidence="4">Spider venom protein</fullName>
    </recommendedName>
</protein>
<feature type="chain" id="PRO_5036493024" description="Spider venom protein" evidence="1">
    <location>
        <begin position="21"/>
        <end position="75"/>
    </location>
</feature>
<comment type="caution">
    <text evidence="2">The sequence shown here is derived from an EMBL/GenBank/DDBJ whole genome shotgun (WGS) entry which is preliminary data.</text>
</comment>
<accession>A0A8X6M6K3</accession>
<evidence type="ECO:0000313" key="2">
    <source>
        <dbReference type="EMBL" id="GFS31937.1"/>
    </source>
</evidence>
<evidence type="ECO:0000313" key="3">
    <source>
        <dbReference type="Proteomes" id="UP000887013"/>
    </source>
</evidence>
<reference evidence="2" key="1">
    <citation type="submission" date="2020-08" db="EMBL/GenBank/DDBJ databases">
        <title>Multicomponent nature underlies the extraordinary mechanical properties of spider dragline silk.</title>
        <authorList>
            <person name="Kono N."/>
            <person name="Nakamura H."/>
            <person name="Mori M."/>
            <person name="Yoshida Y."/>
            <person name="Ohtoshi R."/>
            <person name="Malay A.D."/>
            <person name="Moran D.A.P."/>
            <person name="Tomita M."/>
            <person name="Numata K."/>
            <person name="Arakawa K."/>
        </authorList>
    </citation>
    <scope>NUCLEOTIDE SEQUENCE</scope>
</reference>
<keyword evidence="1" id="KW-0732">Signal</keyword>
<name>A0A8X6M6K3_NEPPI</name>
<dbReference type="EMBL" id="BMAW01042010">
    <property type="protein sequence ID" value="GFS31937.1"/>
    <property type="molecule type" value="Genomic_DNA"/>
</dbReference>
<feature type="signal peptide" evidence="1">
    <location>
        <begin position="1"/>
        <end position="20"/>
    </location>
</feature>
<dbReference type="Proteomes" id="UP000887013">
    <property type="component" value="Unassembled WGS sequence"/>
</dbReference>
<dbReference type="AlphaFoldDB" id="A0A8X6M6K3"/>
<gene>
    <name evidence="2" type="ORF">NPIL_92961</name>
</gene>
<organism evidence="2 3">
    <name type="scientific">Nephila pilipes</name>
    <name type="common">Giant wood spider</name>
    <name type="synonym">Nephila maculata</name>
    <dbReference type="NCBI Taxonomy" id="299642"/>
    <lineage>
        <taxon>Eukaryota</taxon>
        <taxon>Metazoa</taxon>
        <taxon>Ecdysozoa</taxon>
        <taxon>Arthropoda</taxon>
        <taxon>Chelicerata</taxon>
        <taxon>Arachnida</taxon>
        <taxon>Araneae</taxon>
        <taxon>Araneomorphae</taxon>
        <taxon>Entelegynae</taxon>
        <taxon>Araneoidea</taxon>
        <taxon>Nephilidae</taxon>
        <taxon>Nephila</taxon>
    </lineage>
</organism>